<protein>
    <submittedName>
        <fullName evidence="1">Uncharacterized protein</fullName>
    </submittedName>
</protein>
<evidence type="ECO:0000313" key="2">
    <source>
        <dbReference type="Proteomes" id="UP001428290"/>
    </source>
</evidence>
<name>A0ABP9WWU3_9CHLR</name>
<keyword evidence="2" id="KW-1185">Reference proteome</keyword>
<evidence type="ECO:0000313" key="1">
    <source>
        <dbReference type="EMBL" id="GAA5526600.1"/>
    </source>
</evidence>
<organism evidence="1 2">
    <name type="scientific">Herpetosiphon gulosus</name>
    <dbReference type="NCBI Taxonomy" id="1973496"/>
    <lineage>
        <taxon>Bacteria</taxon>
        <taxon>Bacillati</taxon>
        <taxon>Chloroflexota</taxon>
        <taxon>Chloroflexia</taxon>
        <taxon>Herpetosiphonales</taxon>
        <taxon>Herpetosiphonaceae</taxon>
        <taxon>Herpetosiphon</taxon>
    </lineage>
</organism>
<accession>A0ABP9WWU3</accession>
<dbReference type="EMBL" id="BAABRU010000001">
    <property type="protein sequence ID" value="GAA5526600.1"/>
    <property type="molecule type" value="Genomic_DNA"/>
</dbReference>
<dbReference type="RefSeq" id="WP_345720239.1">
    <property type="nucleotide sequence ID" value="NZ_BAABRU010000001.1"/>
</dbReference>
<sequence length="129" mass="14420">MTATSTDIYSVVRETLRANSLHNAGTLPPPRLHTIAMQIGQFLLAEQPTSATLMGRMLFQQGIGLKSLLAVVGAVQADYLRHGEQLRAIESYELLKVVIESFVEHQIAHVRSEHDRFRQTVELLQRSLG</sequence>
<comment type="caution">
    <text evidence="1">The sequence shown here is derived from an EMBL/GenBank/DDBJ whole genome shotgun (WGS) entry which is preliminary data.</text>
</comment>
<proteinExistence type="predicted"/>
<gene>
    <name evidence="1" type="ORF">Hgul01_00374</name>
</gene>
<reference evidence="1 2" key="1">
    <citation type="submission" date="2024-02" db="EMBL/GenBank/DDBJ databases">
        <title>Herpetosiphon gulosus NBRC 112829.</title>
        <authorList>
            <person name="Ichikawa N."/>
            <person name="Katano-Makiyama Y."/>
            <person name="Hidaka K."/>
        </authorList>
    </citation>
    <scope>NUCLEOTIDE SEQUENCE [LARGE SCALE GENOMIC DNA]</scope>
    <source>
        <strain evidence="1 2">NBRC 112829</strain>
    </source>
</reference>
<dbReference type="Proteomes" id="UP001428290">
    <property type="component" value="Unassembled WGS sequence"/>
</dbReference>